<reference evidence="1 2" key="1">
    <citation type="journal article" date="2019" name="Sci. Rep.">
        <title>Orb-weaving spider Araneus ventricosus genome elucidates the spidroin gene catalogue.</title>
        <authorList>
            <person name="Kono N."/>
            <person name="Nakamura H."/>
            <person name="Ohtoshi R."/>
            <person name="Moran D.A.P."/>
            <person name="Shinohara A."/>
            <person name="Yoshida Y."/>
            <person name="Fujiwara M."/>
            <person name="Mori M."/>
            <person name="Tomita M."/>
            <person name="Arakawa K."/>
        </authorList>
    </citation>
    <scope>NUCLEOTIDE SEQUENCE [LARGE SCALE GENOMIC DNA]</scope>
</reference>
<name>A0A4Y2B943_ARAVE</name>
<organism evidence="1 2">
    <name type="scientific">Araneus ventricosus</name>
    <name type="common">Orbweaver spider</name>
    <name type="synonym">Epeira ventricosa</name>
    <dbReference type="NCBI Taxonomy" id="182803"/>
    <lineage>
        <taxon>Eukaryota</taxon>
        <taxon>Metazoa</taxon>
        <taxon>Ecdysozoa</taxon>
        <taxon>Arthropoda</taxon>
        <taxon>Chelicerata</taxon>
        <taxon>Arachnida</taxon>
        <taxon>Araneae</taxon>
        <taxon>Araneomorphae</taxon>
        <taxon>Entelegynae</taxon>
        <taxon>Araneoidea</taxon>
        <taxon>Araneidae</taxon>
        <taxon>Araneus</taxon>
    </lineage>
</organism>
<comment type="caution">
    <text evidence="1">The sequence shown here is derived from an EMBL/GenBank/DDBJ whole genome shotgun (WGS) entry which is preliminary data.</text>
</comment>
<dbReference type="OrthoDB" id="427924at2759"/>
<protein>
    <submittedName>
        <fullName evidence="1">Uncharacterized protein</fullName>
    </submittedName>
</protein>
<accession>A0A4Y2B943</accession>
<evidence type="ECO:0000313" key="2">
    <source>
        <dbReference type="Proteomes" id="UP000499080"/>
    </source>
</evidence>
<dbReference type="Proteomes" id="UP000499080">
    <property type="component" value="Unassembled WGS sequence"/>
</dbReference>
<dbReference type="AlphaFoldDB" id="A0A4Y2B943"/>
<proteinExistence type="predicted"/>
<keyword evidence="2" id="KW-1185">Reference proteome</keyword>
<dbReference type="EMBL" id="BGPR01000062">
    <property type="protein sequence ID" value="GBL88882.1"/>
    <property type="molecule type" value="Genomic_DNA"/>
</dbReference>
<gene>
    <name evidence="1" type="ORF">AVEN_158986_1</name>
</gene>
<sequence>MILSIGRLSQKHRNTDSLSRLPLKVTSDVVADIADVFEIGQIETMPISVIDLARITQTDFELKPLYEKLLNGDSVTGLGFPGEDGKYSLQKRVIFYGHSFNF</sequence>
<evidence type="ECO:0000313" key="1">
    <source>
        <dbReference type="EMBL" id="GBL88882.1"/>
    </source>
</evidence>